<protein>
    <recommendedName>
        <fullName evidence="3">DNA methylase N-4/N-6 domain-containing protein</fullName>
    </recommendedName>
</protein>
<keyword evidence="1" id="KW-0489">Methyltransferase</keyword>
<reference evidence="4" key="1">
    <citation type="journal article" date="2014" name="Front. Microbiol.">
        <title>High frequency of phylogenetically diverse reductive dehalogenase-homologous genes in deep subseafloor sedimentary metagenomes.</title>
        <authorList>
            <person name="Kawai M."/>
            <person name="Futagami T."/>
            <person name="Toyoda A."/>
            <person name="Takaki Y."/>
            <person name="Nishi S."/>
            <person name="Hori S."/>
            <person name="Arai W."/>
            <person name="Tsubouchi T."/>
            <person name="Morono Y."/>
            <person name="Uchiyama I."/>
            <person name="Ito T."/>
            <person name="Fujiyama A."/>
            <person name="Inagaki F."/>
            <person name="Takami H."/>
        </authorList>
    </citation>
    <scope>NUCLEOTIDE SEQUENCE</scope>
    <source>
        <strain evidence="4">Expedition CK06-06</strain>
    </source>
</reference>
<evidence type="ECO:0000259" key="3">
    <source>
        <dbReference type="Pfam" id="PF01555"/>
    </source>
</evidence>
<dbReference type="GO" id="GO:0008170">
    <property type="term" value="F:N-methyltransferase activity"/>
    <property type="evidence" value="ECO:0007669"/>
    <property type="project" value="InterPro"/>
</dbReference>
<dbReference type="SUPFAM" id="SSF53335">
    <property type="entry name" value="S-adenosyl-L-methionine-dependent methyltransferases"/>
    <property type="match status" value="1"/>
</dbReference>
<dbReference type="AlphaFoldDB" id="X0UY42"/>
<dbReference type="PRINTS" id="PR00508">
    <property type="entry name" value="S21N4MTFRASE"/>
</dbReference>
<evidence type="ECO:0000256" key="2">
    <source>
        <dbReference type="ARBA" id="ARBA00022679"/>
    </source>
</evidence>
<feature type="non-terminal residue" evidence="4">
    <location>
        <position position="309"/>
    </location>
</feature>
<dbReference type="InterPro" id="IPR001091">
    <property type="entry name" value="RM_Methyltransferase"/>
</dbReference>
<dbReference type="EMBL" id="BARS01010417">
    <property type="protein sequence ID" value="GAF93355.1"/>
    <property type="molecule type" value="Genomic_DNA"/>
</dbReference>
<dbReference type="GO" id="GO:0003677">
    <property type="term" value="F:DNA binding"/>
    <property type="evidence" value="ECO:0007669"/>
    <property type="project" value="InterPro"/>
</dbReference>
<dbReference type="GO" id="GO:0032259">
    <property type="term" value="P:methylation"/>
    <property type="evidence" value="ECO:0007669"/>
    <property type="project" value="UniProtKB-KW"/>
</dbReference>
<proteinExistence type="predicted"/>
<name>X0UY42_9ZZZZ</name>
<feature type="domain" description="DNA methylase N-4/N-6" evidence="3">
    <location>
        <begin position="2"/>
        <end position="231"/>
    </location>
</feature>
<dbReference type="Pfam" id="PF01555">
    <property type="entry name" value="N6_N4_Mtase"/>
    <property type="match status" value="1"/>
</dbReference>
<evidence type="ECO:0000313" key="4">
    <source>
        <dbReference type="EMBL" id="GAF93355.1"/>
    </source>
</evidence>
<organism evidence="4">
    <name type="scientific">marine sediment metagenome</name>
    <dbReference type="NCBI Taxonomy" id="412755"/>
    <lineage>
        <taxon>unclassified sequences</taxon>
        <taxon>metagenomes</taxon>
        <taxon>ecological metagenomes</taxon>
    </lineage>
</organism>
<sequence>DEVFGDNNCIAQIGFAKTTGSTAEAVAAIFDTLLWYAKDRDLVKIRKLYWPQTPGEEGAKEYKRVETAEGNLIPITKYIHNGKLEIPAGARILTTGSIVSKGGDDPDIQFPSSSGSIILSCKPNRHWKCGVEGVKKLWRVGRLLRQPGLRIYKRYFDDFPFRPLTNIWGDTRGEDDATYVVQTDTKPVERCILMATDPGDLVLDPTCGSGTTAYVAEQWGRRWITVDTSRVALALTRVRLMGARYAYYLLADSSDGQVKEAEISHSEPSQALTHGNIRQGFVYERARHIMQSGIVKNSEIDVIWENCEE</sequence>
<comment type="caution">
    <text evidence="4">The sequence shown here is derived from an EMBL/GenBank/DDBJ whole genome shotgun (WGS) entry which is preliminary data.</text>
</comment>
<keyword evidence="2" id="KW-0808">Transferase</keyword>
<dbReference type="Gene3D" id="3.40.50.150">
    <property type="entry name" value="Vaccinia Virus protein VP39"/>
    <property type="match status" value="1"/>
</dbReference>
<gene>
    <name evidence="4" type="ORF">S01H1_19318</name>
</gene>
<evidence type="ECO:0000256" key="1">
    <source>
        <dbReference type="ARBA" id="ARBA00022603"/>
    </source>
</evidence>
<accession>X0UY42</accession>
<dbReference type="InterPro" id="IPR029063">
    <property type="entry name" value="SAM-dependent_MTases_sf"/>
</dbReference>
<feature type="non-terminal residue" evidence="4">
    <location>
        <position position="1"/>
    </location>
</feature>
<dbReference type="InterPro" id="IPR002941">
    <property type="entry name" value="DNA_methylase_N4/N6"/>
</dbReference>